<name>A0ABT1ZNZ2_9BURK</name>
<gene>
    <name evidence="2" type="ORF">NX784_08440</name>
</gene>
<evidence type="ECO:0000256" key="1">
    <source>
        <dbReference type="SAM" id="MobiDB-lite"/>
    </source>
</evidence>
<dbReference type="RefSeq" id="WP_258816219.1">
    <property type="nucleotide sequence ID" value="NZ_JANUGW010000005.1"/>
</dbReference>
<organism evidence="2 3">
    <name type="scientific">Massilia pinisoli</name>
    <dbReference type="NCBI Taxonomy" id="1772194"/>
    <lineage>
        <taxon>Bacteria</taxon>
        <taxon>Pseudomonadati</taxon>
        <taxon>Pseudomonadota</taxon>
        <taxon>Betaproteobacteria</taxon>
        <taxon>Burkholderiales</taxon>
        <taxon>Oxalobacteraceae</taxon>
        <taxon>Telluria group</taxon>
        <taxon>Massilia</taxon>
    </lineage>
</organism>
<reference evidence="2 3" key="1">
    <citation type="submission" date="2022-08" db="EMBL/GenBank/DDBJ databases">
        <title>Reclassification of Massilia species as members of the genera Telluria, Duganella, Pseudoduganella, Mokoshia gen. nov. and Zemynaea gen. nov. using orthogonal and non-orthogonal genome-based approaches.</title>
        <authorList>
            <person name="Bowman J.P."/>
        </authorList>
    </citation>
    <scope>NUCLEOTIDE SEQUENCE [LARGE SCALE GENOMIC DNA]</scope>
    <source>
        <strain evidence="2 3">JCM 31316</strain>
    </source>
</reference>
<protein>
    <recommendedName>
        <fullName evidence="4">Transposase</fullName>
    </recommendedName>
</protein>
<evidence type="ECO:0000313" key="2">
    <source>
        <dbReference type="EMBL" id="MCS0581619.1"/>
    </source>
</evidence>
<dbReference type="Proteomes" id="UP001204151">
    <property type="component" value="Unassembled WGS sequence"/>
</dbReference>
<comment type="caution">
    <text evidence="2">The sequence shown here is derived from an EMBL/GenBank/DDBJ whole genome shotgun (WGS) entry which is preliminary data.</text>
</comment>
<evidence type="ECO:0000313" key="3">
    <source>
        <dbReference type="Proteomes" id="UP001204151"/>
    </source>
</evidence>
<evidence type="ECO:0008006" key="4">
    <source>
        <dbReference type="Google" id="ProtNLM"/>
    </source>
</evidence>
<keyword evidence="3" id="KW-1185">Reference proteome</keyword>
<proteinExistence type="predicted"/>
<accession>A0ABT1ZNZ2</accession>
<feature type="region of interest" description="Disordered" evidence="1">
    <location>
        <begin position="151"/>
        <end position="177"/>
    </location>
</feature>
<sequence>MFLPNDVIRYVAPARLVRILWIAPDRALAYTFELGLAHSQPRAVALQALADDVLGGRARLLPDDPCAALAPPPLVPQKYRDLQAKAWDIVASLQARVPALYERRERVALVADCAAAHGVSRQSVLRYLRRFWERGQTVDALLPDYGNSGARGKTRAASAGIKRGRPRKSGDHPGLNTDAAMRATFRAAVARYTATHPEFSRRAAYRQMLQDYYRGRPPADLPSFGQFSYWLDKDGVPGPRRAVVAVQHTLLP</sequence>
<dbReference type="EMBL" id="JANUGW010000005">
    <property type="protein sequence ID" value="MCS0581619.1"/>
    <property type="molecule type" value="Genomic_DNA"/>
</dbReference>